<keyword evidence="3" id="KW-1185">Reference proteome</keyword>
<name>A0A150FV61_GONPE</name>
<gene>
    <name evidence="2" type="ORF">GPECTOR_427g296</name>
</gene>
<accession>A0A150FV61</accession>
<evidence type="ECO:0000313" key="3">
    <source>
        <dbReference type="Proteomes" id="UP000075714"/>
    </source>
</evidence>
<dbReference type="AlphaFoldDB" id="A0A150FV61"/>
<sequence length="71" mass="7735">MTGGYVSEETKDELARMMMGRSYDSLKPHEKGKVLGAARRQAGHEAEARGKGQQSGPGDAPRPQHMGKIIR</sequence>
<feature type="region of interest" description="Disordered" evidence="1">
    <location>
        <begin position="22"/>
        <end position="71"/>
    </location>
</feature>
<dbReference type="OrthoDB" id="526112at2759"/>
<comment type="caution">
    <text evidence="2">The sequence shown here is derived from an EMBL/GenBank/DDBJ whole genome shotgun (WGS) entry which is preliminary data.</text>
</comment>
<organism evidence="2 3">
    <name type="scientific">Gonium pectorale</name>
    <name type="common">Green alga</name>
    <dbReference type="NCBI Taxonomy" id="33097"/>
    <lineage>
        <taxon>Eukaryota</taxon>
        <taxon>Viridiplantae</taxon>
        <taxon>Chlorophyta</taxon>
        <taxon>core chlorophytes</taxon>
        <taxon>Chlorophyceae</taxon>
        <taxon>CS clade</taxon>
        <taxon>Chlamydomonadales</taxon>
        <taxon>Volvocaceae</taxon>
        <taxon>Gonium</taxon>
    </lineage>
</organism>
<dbReference type="EMBL" id="LSYV01000424">
    <property type="protein sequence ID" value="KXZ41502.1"/>
    <property type="molecule type" value="Genomic_DNA"/>
</dbReference>
<feature type="compositionally biased region" description="Basic and acidic residues" evidence="1">
    <location>
        <begin position="24"/>
        <end position="33"/>
    </location>
</feature>
<evidence type="ECO:0000313" key="2">
    <source>
        <dbReference type="EMBL" id="KXZ41502.1"/>
    </source>
</evidence>
<reference evidence="3" key="1">
    <citation type="journal article" date="2016" name="Nat. Commun.">
        <title>The Gonium pectorale genome demonstrates co-option of cell cycle regulation during the evolution of multicellularity.</title>
        <authorList>
            <person name="Hanschen E.R."/>
            <person name="Marriage T.N."/>
            <person name="Ferris P.J."/>
            <person name="Hamaji T."/>
            <person name="Toyoda A."/>
            <person name="Fujiyama A."/>
            <person name="Neme R."/>
            <person name="Noguchi H."/>
            <person name="Minakuchi Y."/>
            <person name="Suzuki M."/>
            <person name="Kawai-Toyooka H."/>
            <person name="Smith D.R."/>
            <person name="Sparks H."/>
            <person name="Anderson J."/>
            <person name="Bakaric R."/>
            <person name="Luria V."/>
            <person name="Karger A."/>
            <person name="Kirschner M.W."/>
            <person name="Durand P.M."/>
            <person name="Michod R.E."/>
            <person name="Nozaki H."/>
            <person name="Olson B.J."/>
        </authorList>
    </citation>
    <scope>NUCLEOTIDE SEQUENCE [LARGE SCALE GENOMIC DNA]</scope>
    <source>
        <strain evidence="3">NIES-2863</strain>
    </source>
</reference>
<evidence type="ECO:0000256" key="1">
    <source>
        <dbReference type="SAM" id="MobiDB-lite"/>
    </source>
</evidence>
<dbReference type="Proteomes" id="UP000075714">
    <property type="component" value="Unassembled WGS sequence"/>
</dbReference>
<protein>
    <submittedName>
        <fullName evidence="2">Uncharacterized protein</fullName>
    </submittedName>
</protein>
<proteinExistence type="predicted"/>